<dbReference type="Pfam" id="PF00557">
    <property type="entry name" value="Peptidase_M24"/>
    <property type="match status" value="1"/>
</dbReference>
<dbReference type="Gene3D" id="3.40.350.10">
    <property type="entry name" value="Creatinase/prolidase N-terminal domain"/>
    <property type="match status" value="1"/>
</dbReference>
<organism evidence="2 3">
    <name type="scientific">Streptomyces gossypii</name>
    <dbReference type="NCBI Taxonomy" id="2883101"/>
    <lineage>
        <taxon>Bacteria</taxon>
        <taxon>Bacillati</taxon>
        <taxon>Actinomycetota</taxon>
        <taxon>Actinomycetes</taxon>
        <taxon>Kitasatosporales</taxon>
        <taxon>Streptomycetaceae</taxon>
        <taxon>Streptomyces</taxon>
    </lineage>
</organism>
<dbReference type="InterPro" id="IPR029149">
    <property type="entry name" value="Creatin/AminoP/Spt16_N"/>
</dbReference>
<sequence>MSAEFTGAPDFPEKRDRLCALGTRHGLDTLILRAPATLAWLLGARTHVPQTLDTACFTVLLITGTGQLTVVANAIEAPRLRDTELAGLDADWQTVPWWESRDDRLLSGPRTGSDMPRLDEIPLTAEIARVRRVLTGRQQDQLAEVARDTAEAATDTAHRLTPGRTERAAAADLAHALLERGLDPVVLLVAADERIDRHRHPLPTERAATRRMMLVACGRRHGLIASITRFVSFGAPTASEQRRYERLLEVERAFLDSSLPGARLGAVFGAGVTAYTANGFPPDEWHRHHQGGFSGTQPREFPAHHASAELLAQGSAVAWNPSGGGWKVEDTALVLAGGVRTLVHDDRWPTVRVGGRDRPGVLIR</sequence>
<dbReference type="Gene3D" id="3.90.230.10">
    <property type="entry name" value="Creatinase/methionine aminopeptidase superfamily"/>
    <property type="match status" value="1"/>
</dbReference>
<dbReference type="Proteomes" id="UP001156389">
    <property type="component" value="Unassembled WGS sequence"/>
</dbReference>
<keyword evidence="3" id="KW-1185">Reference proteome</keyword>
<accession>A0ABT2JS41</accession>
<proteinExistence type="predicted"/>
<dbReference type="SUPFAM" id="SSF55920">
    <property type="entry name" value="Creatinase/aminopeptidase"/>
    <property type="match status" value="1"/>
</dbReference>
<dbReference type="RefSeq" id="WP_260218026.1">
    <property type="nucleotide sequence ID" value="NZ_JAJAGO010000005.1"/>
</dbReference>
<dbReference type="CDD" id="cd01066">
    <property type="entry name" value="APP_MetAP"/>
    <property type="match status" value="1"/>
</dbReference>
<reference evidence="2 3" key="1">
    <citation type="submission" date="2021-10" db="EMBL/GenBank/DDBJ databases">
        <title>Streptomyces gossypii sp. nov., isolated from soil collected from cotton field.</title>
        <authorList>
            <person name="Ge X."/>
            <person name="Chen X."/>
            <person name="Liu W."/>
        </authorList>
    </citation>
    <scope>NUCLEOTIDE SEQUENCE [LARGE SCALE GENOMIC DNA]</scope>
    <source>
        <strain evidence="2 3">N2-109</strain>
    </source>
</reference>
<evidence type="ECO:0000313" key="2">
    <source>
        <dbReference type="EMBL" id="MCT2590705.1"/>
    </source>
</evidence>
<dbReference type="InterPro" id="IPR000994">
    <property type="entry name" value="Pept_M24"/>
</dbReference>
<dbReference type="PANTHER" id="PTHR46112">
    <property type="entry name" value="AMINOPEPTIDASE"/>
    <property type="match status" value="1"/>
</dbReference>
<protein>
    <submittedName>
        <fullName evidence="2">M24 family metallopeptidase</fullName>
    </submittedName>
</protein>
<dbReference type="InterPro" id="IPR050659">
    <property type="entry name" value="Peptidase_M24B"/>
</dbReference>
<dbReference type="InterPro" id="IPR036005">
    <property type="entry name" value="Creatinase/aminopeptidase-like"/>
</dbReference>
<dbReference type="PANTHER" id="PTHR46112:SF2">
    <property type="entry name" value="XAA-PRO AMINOPEPTIDASE P-RELATED"/>
    <property type="match status" value="1"/>
</dbReference>
<name>A0ABT2JS41_9ACTN</name>
<comment type="caution">
    <text evidence="2">The sequence shown here is derived from an EMBL/GenBank/DDBJ whole genome shotgun (WGS) entry which is preliminary data.</text>
</comment>
<gene>
    <name evidence="2" type="ORF">LHJ74_12425</name>
</gene>
<evidence type="ECO:0000313" key="3">
    <source>
        <dbReference type="Proteomes" id="UP001156389"/>
    </source>
</evidence>
<dbReference type="EMBL" id="JAJAGO010000005">
    <property type="protein sequence ID" value="MCT2590705.1"/>
    <property type="molecule type" value="Genomic_DNA"/>
</dbReference>
<feature type="domain" description="Peptidase M24" evidence="1">
    <location>
        <begin position="144"/>
        <end position="334"/>
    </location>
</feature>
<evidence type="ECO:0000259" key="1">
    <source>
        <dbReference type="Pfam" id="PF00557"/>
    </source>
</evidence>